<organism evidence="5 6">
    <name type="scientific">Agrobacterium deltaense NCPPB 1641</name>
    <dbReference type="NCBI Taxonomy" id="1183425"/>
    <lineage>
        <taxon>Bacteria</taxon>
        <taxon>Pseudomonadati</taxon>
        <taxon>Pseudomonadota</taxon>
        <taxon>Alphaproteobacteria</taxon>
        <taxon>Hyphomicrobiales</taxon>
        <taxon>Rhizobiaceae</taxon>
        <taxon>Rhizobium/Agrobacterium group</taxon>
        <taxon>Agrobacterium</taxon>
    </lineage>
</organism>
<evidence type="ECO:0000256" key="1">
    <source>
        <dbReference type="ARBA" id="ARBA00023015"/>
    </source>
</evidence>
<dbReference type="PANTHER" id="PTHR30154">
    <property type="entry name" value="LEUCINE-RESPONSIVE REGULATORY PROTEIN"/>
    <property type="match status" value="1"/>
</dbReference>
<evidence type="ECO:0000313" key="5">
    <source>
        <dbReference type="EMBL" id="CVI63512.1"/>
    </source>
</evidence>
<dbReference type="SUPFAM" id="SSF54909">
    <property type="entry name" value="Dimeric alpha+beta barrel"/>
    <property type="match status" value="1"/>
</dbReference>
<evidence type="ECO:0000259" key="4">
    <source>
        <dbReference type="PROSITE" id="PS50956"/>
    </source>
</evidence>
<dbReference type="Gene3D" id="3.30.70.920">
    <property type="match status" value="1"/>
</dbReference>
<gene>
    <name evidence="5" type="ORF">AGR7A_pAt20260</name>
</gene>
<dbReference type="Pfam" id="PF01037">
    <property type="entry name" value="AsnC_trans_reg"/>
    <property type="match status" value="1"/>
</dbReference>
<protein>
    <submittedName>
        <fullName evidence="5">Transcriptional regulator AsnC family</fullName>
    </submittedName>
</protein>
<dbReference type="GO" id="GO:0043565">
    <property type="term" value="F:sequence-specific DNA binding"/>
    <property type="evidence" value="ECO:0007669"/>
    <property type="project" value="InterPro"/>
</dbReference>
<comment type="caution">
    <text evidence="5">The sequence shown here is derived from an EMBL/GenBank/DDBJ whole genome shotgun (WGS) entry which is preliminary data.</text>
</comment>
<feature type="domain" description="HTH asnC-type" evidence="4">
    <location>
        <begin position="3"/>
        <end position="86"/>
    </location>
</feature>
<dbReference type="Proteomes" id="UP000192140">
    <property type="component" value="Unassembled WGS sequence"/>
</dbReference>
<dbReference type="SMART" id="SM00344">
    <property type="entry name" value="HTH_ASNC"/>
    <property type="match status" value="1"/>
</dbReference>
<dbReference type="Pfam" id="PF13412">
    <property type="entry name" value="HTH_24"/>
    <property type="match status" value="1"/>
</dbReference>
<evidence type="ECO:0000313" key="6">
    <source>
        <dbReference type="Proteomes" id="UP000192140"/>
    </source>
</evidence>
<sequence length="143" mass="15808">MPISDKDRELLAILRENCRLPIASIAKRLRISRTTAQTRLEKLEREGIITGYGVRLSDQYLSTLVRAHILITIAPKALESVTQGLKDIQQVQSVFSVNGTFDLIAIVQAPDVSELDTVIDKIGALKGVERTLTSIILSTRVAR</sequence>
<dbReference type="PROSITE" id="PS50956">
    <property type="entry name" value="HTH_ASNC_2"/>
    <property type="match status" value="1"/>
</dbReference>
<dbReference type="RefSeq" id="WP_080855195.1">
    <property type="nucleotide sequence ID" value="NZ_LT009777.1"/>
</dbReference>
<evidence type="ECO:0000256" key="3">
    <source>
        <dbReference type="ARBA" id="ARBA00023163"/>
    </source>
</evidence>
<dbReference type="GO" id="GO:0043200">
    <property type="term" value="P:response to amino acid"/>
    <property type="evidence" value="ECO:0007669"/>
    <property type="project" value="TreeGrafter"/>
</dbReference>
<dbReference type="SUPFAM" id="SSF46785">
    <property type="entry name" value="Winged helix' DNA-binding domain"/>
    <property type="match status" value="1"/>
</dbReference>
<dbReference type="InterPro" id="IPR011008">
    <property type="entry name" value="Dimeric_a/b-barrel"/>
</dbReference>
<dbReference type="AlphaFoldDB" id="A0A1S7U9N4"/>
<dbReference type="EMBL" id="FCNP01000049">
    <property type="protein sequence ID" value="CVI63512.1"/>
    <property type="molecule type" value="Genomic_DNA"/>
</dbReference>
<dbReference type="InterPro" id="IPR036388">
    <property type="entry name" value="WH-like_DNA-bd_sf"/>
</dbReference>
<dbReference type="PANTHER" id="PTHR30154:SF53">
    <property type="entry name" value="HTH-TYPE TRANSCRIPTIONAL REGULATOR LRPC"/>
    <property type="match status" value="1"/>
</dbReference>
<keyword evidence="2" id="KW-0238">DNA-binding</keyword>
<dbReference type="InterPro" id="IPR019887">
    <property type="entry name" value="Tscrpt_reg_AsnC/Lrp_C"/>
</dbReference>
<name>A0A1S7U9N4_9HYPH</name>
<dbReference type="PRINTS" id="PR00033">
    <property type="entry name" value="HTHASNC"/>
</dbReference>
<evidence type="ECO:0000256" key="2">
    <source>
        <dbReference type="ARBA" id="ARBA00023125"/>
    </source>
</evidence>
<dbReference type="InterPro" id="IPR011991">
    <property type="entry name" value="ArsR-like_HTH"/>
</dbReference>
<dbReference type="GO" id="GO:0005829">
    <property type="term" value="C:cytosol"/>
    <property type="evidence" value="ECO:0007669"/>
    <property type="project" value="TreeGrafter"/>
</dbReference>
<keyword evidence="1" id="KW-0805">Transcription regulation</keyword>
<keyword evidence="6" id="KW-1185">Reference proteome</keyword>
<dbReference type="Gene3D" id="1.10.10.10">
    <property type="entry name" value="Winged helix-like DNA-binding domain superfamily/Winged helix DNA-binding domain"/>
    <property type="match status" value="1"/>
</dbReference>
<accession>A0A1S7U9N4</accession>
<dbReference type="CDD" id="cd00090">
    <property type="entry name" value="HTH_ARSR"/>
    <property type="match status" value="1"/>
</dbReference>
<dbReference type="GO" id="GO:0006355">
    <property type="term" value="P:regulation of DNA-templated transcription"/>
    <property type="evidence" value="ECO:0007669"/>
    <property type="project" value="UniProtKB-ARBA"/>
</dbReference>
<dbReference type="InterPro" id="IPR019888">
    <property type="entry name" value="Tscrpt_reg_AsnC-like"/>
</dbReference>
<keyword evidence="3" id="KW-0804">Transcription</keyword>
<dbReference type="InterPro" id="IPR036390">
    <property type="entry name" value="WH_DNA-bd_sf"/>
</dbReference>
<proteinExistence type="predicted"/>
<dbReference type="InterPro" id="IPR000485">
    <property type="entry name" value="AsnC-type_HTH_dom"/>
</dbReference>
<reference evidence="5" key="1">
    <citation type="submission" date="2016-01" db="EMBL/GenBank/DDBJ databases">
        <authorList>
            <person name="Regsiter A."/>
            <person name="william w."/>
        </authorList>
    </citation>
    <scope>NUCLEOTIDE SEQUENCE</scope>
    <source>
        <strain evidence="5">NCPPB 1641</strain>
    </source>
</reference>